<keyword evidence="12" id="KW-0813">Transport</keyword>
<dbReference type="RefSeq" id="WP_088712579.1">
    <property type="nucleotide sequence ID" value="NZ_NFZT01000001.1"/>
</dbReference>
<evidence type="ECO:0000256" key="9">
    <source>
        <dbReference type="ARBA" id="ARBA00023303"/>
    </source>
</evidence>
<evidence type="ECO:0000256" key="4">
    <source>
        <dbReference type="ARBA" id="ARBA00022692"/>
    </source>
</evidence>
<name>A0A219B679_9SPHN</name>
<evidence type="ECO:0000256" key="12">
    <source>
        <dbReference type="HAMAP-Rule" id="MF_00454"/>
    </source>
</evidence>
<evidence type="ECO:0000256" key="6">
    <source>
        <dbReference type="ARBA" id="ARBA00023053"/>
    </source>
</evidence>
<comment type="activity regulation">
    <text evidence="12">Na(+) is not transported, but it plays an essential structural role and its presence is essential for fluoride channel function.</text>
</comment>
<keyword evidence="2 12" id="KW-1003">Cell membrane</keyword>
<feature type="binding site" evidence="12">
    <location>
        <position position="83"/>
    </location>
    <ligand>
        <name>Na(+)</name>
        <dbReference type="ChEBI" id="CHEBI:29101"/>
        <note>structural</note>
    </ligand>
</feature>
<dbReference type="PANTHER" id="PTHR28259">
    <property type="entry name" value="FLUORIDE EXPORT PROTEIN 1-RELATED"/>
    <property type="match status" value="1"/>
</dbReference>
<evidence type="ECO:0000313" key="13">
    <source>
        <dbReference type="EMBL" id="OWV33855.1"/>
    </source>
</evidence>
<accession>A0A219B679</accession>
<dbReference type="GO" id="GO:0005886">
    <property type="term" value="C:plasma membrane"/>
    <property type="evidence" value="ECO:0007669"/>
    <property type="project" value="UniProtKB-SubCell"/>
</dbReference>
<keyword evidence="9 12" id="KW-0407">Ion channel</keyword>
<evidence type="ECO:0000256" key="5">
    <source>
        <dbReference type="ARBA" id="ARBA00022989"/>
    </source>
</evidence>
<reference evidence="14" key="1">
    <citation type="submission" date="2017-05" db="EMBL/GenBank/DDBJ databases">
        <authorList>
            <person name="Lin X."/>
        </authorList>
    </citation>
    <scope>NUCLEOTIDE SEQUENCE [LARGE SCALE GENOMIC DNA]</scope>
    <source>
        <strain evidence="14">JLT2012</strain>
    </source>
</reference>
<evidence type="ECO:0000313" key="14">
    <source>
        <dbReference type="Proteomes" id="UP000198462"/>
    </source>
</evidence>
<keyword evidence="5 12" id="KW-1133">Transmembrane helix</keyword>
<keyword evidence="7 12" id="KW-0406">Ion transport</keyword>
<feature type="transmembrane region" description="Helical" evidence="12">
    <location>
        <begin position="72"/>
        <end position="92"/>
    </location>
</feature>
<dbReference type="InterPro" id="IPR003691">
    <property type="entry name" value="FluC"/>
</dbReference>
<proteinExistence type="inferred from homology"/>
<dbReference type="Pfam" id="PF02537">
    <property type="entry name" value="CRCB"/>
    <property type="match status" value="1"/>
</dbReference>
<evidence type="ECO:0000256" key="1">
    <source>
        <dbReference type="ARBA" id="ARBA00004651"/>
    </source>
</evidence>
<feature type="transmembrane region" description="Helical" evidence="12">
    <location>
        <begin position="41"/>
        <end position="60"/>
    </location>
</feature>
<dbReference type="EMBL" id="NFZT01000001">
    <property type="protein sequence ID" value="OWV33855.1"/>
    <property type="molecule type" value="Genomic_DNA"/>
</dbReference>
<feature type="binding site" evidence="12">
    <location>
        <position position="80"/>
    </location>
    <ligand>
        <name>Na(+)</name>
        <dbReference type="ChEBI" id="CHEBI:29101"/>
        <note>structural</note>
    </ligand>
</feature>
<feature type="transmembrane region" description="Helical" evidence="12">
    <location>
        <begin position="9"/>
        <end position="29"/>
    </location>
</feature>
<comment type="function">
    <text evidence="12">Fluoride-specific ion channel. Important for reducing fluoride concentration in the cell, thus reducing its toxicity.</text>
</comment>
<evidence type="ECO:0000256" key="3">
    <source>
        <dbReference type="ARBA" id="ARBA00022519"/>
    </source>
</evidence>
<feature type="transmembrane region" description="Helical" evidence="12">
    <location>
        <begin position="104"/>
        <end position="129"/>
    </location>
</feature>
<protein>
    <recommendedName>
        <fullName evidence="12">Fluoride-specific ion channel FluC</fullName>
    </recommendedName>
</protein>
<keyword evidence="12" id="KW-0479">Metal-binding</keyword>
<organism evidence="13 14">
    <name type="scientific">Pacificimonas flava</name>
    <dbReference type="NCBI Taxonomy" id="1234595"/>
    <lineage>
        <taxon>Bacteria</taxon>
        <taxon>Pseudomonadati</taxon>
        <taxon>Pseudomonadota</taxon>
        <taxon>Alphaproteobacteria</taxon>
        <taxon>Sphingomonadales</taxon>
        <taxon>Sphingosinicellaceae</taxon>
        <taxon>Pacificimonas</taxon>
    </lineage>
</organism>
<evidence type="ECO:0000256" key="10">
    <source>
        <dbReference type="ARBA" id="ARBA00035120"/>
    </source>
</evidence>
<keyword evidence="4 12" id="KW-0812">Transmembrane</keyword>
<dbReference type="HAMAP" id="MF_00454">
    <property type="entry name" value="FluC"/>
    <property type="match status" value="1"/>
</dbReference>
<dbReference type="AlphaFoldDB" id="A0A219B679"/>
<dbReference type="GO" id="GO:0062054">
    <property type="term" value="F:fluoride channel activity"/>
    <property type="evidence" value="ECO:0007669"/>
    <property type="project" value="UniProtKB-UniRule"/>
</dbReference>
<dbReference type="PANTHER" id="PTHR28259:SF1">
    <property type="entry name" value="FLUORIDE EXPORT PROTEIN 1-RELATED"/>
    <property type="match status" value="1"/>
</dbReference>
<evidence type="ECO:0000256" key="8">
    <source>
        <dbReference type="ARBA" id="ARBA00023136"/>
    </source>
</evidence>
<comment type="catalytic activity">
    <reaction evidence="11">
        <text>fluoride(in) = fluoride(out)</text>
        <dbReference type="Rhea" id="RHEA:76159"/>
        <dbReference type="ChEBI" id="CHEBI:17051"/>
    </reaction>
    <physiologicalReaction direction="left-to-right" evidence="11">
        <dbReference type="Rhea" id="RHEA:76160"/>
    </physiologicalReaction>
</comment>
<gene>
    <name evidence="12" type="primary">fluC</name>
    <name evidence="12" type="synonym">crcB</name>
    <name evidence="13" type="ORF">B5C34_10540</name>
</gene>
<evidence type="ECO:0000256" key="11">
    <source>
        <dbReference type="ARBA" id="ARBA00035585"/>
    </source>
</evidence>
<keyword evidence="3" id="KW-0997">Cell inner membrane</keyword>
<dbReference type="GO" id="GO:0046872">
    <property type="term" value="F:metal ion binding"/>
    <property type="evidence" value="ECO:0007669"/>
    <property type="project" value="UniProtKB-KW"/>
</dbReference>
<keyword evidence="8 12" id="KW-0472">Membrane</keyword>
<comment type="subcellular location">
    <subcellularLocation>
        <location evidence="1 12">Cell membrane</location>
        <topology evidence="1 12">Multi-pass membrane protein</topology>
    </subcellularLocation>
</comment>
<evidence type="ECO:0000256" key="2">
    <source>
        <dbReference type="ARBA" id="ARBA00022475"/>
    </source>
</evidence>
<sequence>MLPIPVSHLGLIFLGGGLGAITRFLAAHWTNKLVWDGRLPWGTFTVNLIGSFLIGAVIMWTLEHASNSQTRLLLVTGFLGGFTTFSAFSFEMTELLIDRRYGAAAGYGAGSVVLCVLATFAGASLVMMLGRGAAR</sequence>
<dbReference type="GO" id="GO:0140114">
    <property type="term" value="P:cellular detoxification of fluoride"/>
    <property type="evidence" value="ECO:0007669"/>
    <property type="project" value="UniProtKB-UniRule"/>
</dbReference>
<comment type="caution">
    <text evidence="13">The sequence shown here is derived from an EMBL/GenBank/DDBJ whole genome shotgun (WGS) entry which is preliminary data.</text>
</comment>
<dbReference type="NCBIfam" id="TIGR00494">
    <property type="entry name" value="crcB"/>
    <property type="match status" value="1"/>
</dbReference>
<keyword evidence="6 12" id="KW-0915">Sodium</keyword>
<evidence type="ECO:0000256" key="7">
    <source>
        <dbReference type="ARBA" id="ARBA00023065"/>
    </source>
</evidence>
<dbReference type="Proteomes" id="UP000198462">
    <property type="component" value="Unassembled WGS sequence"/>
</dbReference>
<dbReference type="OrthoDB" id="9806299at2"/>
<keyword evidence="14" id="KW-1185">Reference proteome</keyword>
<comment type="similarity">
    <text evidence="10 12">Belongs to the fluoride channel Fluc/FEX (TC 1.A.43) family.</text>
</comment>